<gene>
    <name evidence="1" type="ORF">SAMN05444406_103125</name>
</gene>
<dbReference type="InterPro" id="IPR013389">
    <property type="entry name" value="CRISPR-assoc_prot_Cas8b"/>
</dbReference>
<dbReference type="Proteomes" id="UP000198577">
    <property type="component" value="Unassembled WGS sequence"/>
</dbReference>
<dbReference type="AlphaFoldDB" id="A0A1I5SZY3"/>
<dbReference type="NCBIfam" id="TIGR02556">
    <property type="entry name" value="cas_TM1802"/>
    <property type="match status" value="1"/>
</dbReference>
<dbReference type="NCBIfam" id="TIGR02591">
    <property type="entry name" value="cas_Csh1"/>
    <property type="match status" value="1"/>
</dbReference>
<organism evidence="1 2">
    <name type="scientific">Caldicoprobacter faecalis</name>
    <dbReference type="NCBI Taxonomy" id="937334"/>
    <lineage>
        <taxon>Bacteria</taxon>
        <taxon>Bacillati</taxon>
        <taxon>Bacillota</taxon>
        <taxon>Clostridia</taxon>
        <taxon>Caldicoprobacterales</taxon>
        <taxon>Caldicoprobacteraceae</taxon>
        <taxon>Caldicoprobacter</taxon>
    </lineage>
</organism>
<name>A0A1I5SZY3_9FIRM</name>
<dbReference type="OrthoDB" id="5422815at2"/>
<keyword evidence="2" id="KW-1185">Reference proteome</keyword>
<evidence type="ECO:0000313" key="1">
    <source>
        <dbReference type="EMBL" id="SFP76364.1"/>
    </source>
</evidence>
<sequence>MLAAVKEIGRLRIEQRGLSHLEVLVEDPNSTGNYGKVIAIVLEEVNDDEWNFKGIELEDYDETKIMKYLYRSGAANGADLTPTAKLSGKPEGTFDRKILGWFNILDERGLQISQQDKVFLSQVRKQLDLNANYIKKEILRIRDETPNKIGILVTLKFRQNDQVRYVGDFPIFTTLLMYQVDKKNEKCAAKDKVCSICGAKKDLVIGNLDTYAFYTLDKIGYITGGFRENDAWKNFPVCRECKLALDEGKKYIEKHLTFRFCGIEYNLIPKFIVGAEMIPDEILDIFANTSKLVSLKQEVIDRITTDEDDILYYLKDIKDVIALNFLFLKKINAAERILLLIEDVFPSRLRRIFDAKYKTDEIFASKFTFGSIRSFFSKSDPNKRDYDLDGYFLDVVDRVFKDRPVSYHFLLQFIMKKVRHEFVNDGYFYQAVRDGLMTIYFLQKLGLIEMEEEVMEERVFDGLFKKYGPAFETPLKRGLFLLGALTELLLRKQYKERGAKPFMKNLKSLKMNESDFKGLLPKVQNKLEEYNAFDKGKRILAREAANYILLAQDKWQMPVDELNFYFAAGMNMVDEVAKIIYPDEKPEEIQIQE</sequence>
<dbReference type="RefSeq" id="WP_025748598.1">
    <property type="nucleotide sequence ID" value="NZ_FOXR01000003.1"/>
</dbReference>
<reference evidence="1" key="1">
    <citation type="submission" date="2016-10" db="EMBL/GenBank/DDBJ databases">
        <authorList>
            <person name="de Groot N.N."/>
        </authorList>
    </citation>
    <scope>NUCLEOTIDE SEQUENCE [LARGE SCALE GENOMIC DNA]</scope>
    <source>
        <strain evidence="1">DSM 20678</strain>
    </source>
</reference>
<evidence type="ECO:0000313" key="2">
    <source>
        <dbReference type="Proteomes" id="UP000198577"/>
    </source>
</evidence>
<dbReference type="InterPro" id="IPR013420">
    <property type="entry name" value="CRISPR-assoc_prot_Cas8b/Csh1_C"/>
</dbReference>
<proteinExistence type="predicted"/>
<dbReference type="STRING" id="937334.SAMN05444406_103125"/>
<protein>
    <submittedName>
        <fullName evidence="1">CRISPR-associated protein, Csh1 family</fullName>
    </submittedName>
</protein>
<dbReference type="EMBL" id="FOXR01000003">
    <property type="protein sequence ID" value="SFP76364.1"/>
    <property type="molecule type" value="Genomic_DNA"/>
</dbReference>
<accession>A0A1I5SZY3</accession>
<dbReference type="Pfam" id="PF09484">
    <property type="entry name" value="Cas_TM1802"/>
    <property type="match status" value="1"/>
</dbReference>